<evidence type="ECO:0000256" key="6">
    <source>
        <dbReference type="ARBA" id="ARBA00023230"/>
    </source>
</evidence>
<comment type="similarity">
    <text evidence="2">Belongs to the bZIP family.</text>
</comment>
<reference evidence="10 11" key="1">
    <citation type="journal article" date="2023" name="Elife">
        <title>Identification of key yeast species and microbe-microbe interactions impacting larval growth of Drosophila in the wild.</title>
        <authorList>
            <person name="Mure A."/>
            <person name="Sugiura Y."/>
            <person name="Maeda R."/>
            <person name="Honda K."/>
            <person name="Sakurai N."/>
            <person name="Takahashi Y."/>
            <person name="Watada M."/>
            <person name="Katoh T."/>
            <person name="Gotoh A."/>
            <person name="Gotoh Y."/>
            <person name="Taniguchi I."/>
            <person name="Nakamura K."/>
            <person name="Hayashi T."/>
            <person name="Katayama T."/>
            <person name="Uemura T."/>
            <person name="Hattori Y."/>
        </authorList>
    </citation>
    <scope>NUCLEOTIDE SEQUENCE [LARGE SCALE GENOMIC DNA]</scope>
    <source>
        <strain evidence="10 11">KH-74</strain>
    </source>
</reference>
<evidence type="ECO:0000256" key="5">
    <source>
        <dbReference type="ARBA" id="ARBA00023163"/>
    </source>
</evidence>
<protein>
    <submittedName>
        <fullName evidence="10">Transcription factor</fullName>
    </submittedName>
</protein>
<evidence type="ECO:0000256" key="1">
    <source>
        <dbReference type="ARBA" id="ARBA00004123"/>
    </source>
</evidence>
<evidence type="ECO:0000256" key="4">
    <source>
        <dbReference type="ARBA" id="ARBA00023125"/>
    </source>
</evidence>
<keyword evidence="11" id="KW-1185">Reference proteome</keyword>
<evidence type="ECO:0000313" key="10">
    <source>
        <dbReference type="EMBL" id="GMM53924.1"/>
    </source>
</evidence>
<evidence type="ECO:0000256" key="7">
    <source>
        <dbReference type="ARBA" id="ARBA00023242"/>
    </source>
</evidence>
<organism evidence="10 11">
    <name type="scientific">Maudiozyma humilis</name>
    <name type="common">Sour dough yeast</name>
    <name type="synonym">Kazachstania humilis</name>
    <dbReference type="NCBI Taxonomy" id="51915"/>
    <lineage>
        <taxon>Eukaryota</taxon>
        <taxon>Fungi</taxon>
        <taxon>Dikarya</taxon>
        <taxon>Ascomycota</taxon>
        <taxon>Saccharomycotina</taxon>
        <taxon>Saccharomycetes</taxon>
        <taxon>Saccharomycetales</taxon>
        <taxon>Saccharomycetaceae</taxon>
        <taxon>Maudiozyma</taxon>
    </lineage>
</organism>
<comment type="caution">
    <text evidence="10">The sequence shown here is derived from an EMBL/GenBank/DDBJ whole genome shotgun (WGS) entry which is preliminary data.</text>
</comment>
<evidence type="ECO:0000259" key="9">
    <source>
        <dbReference type="PROSITE" id="PS00036"/>
    </source>
</evidence>
<dbReference type="GO" id="GO:0006986">
    <property type="term" value="P:response to unfolded protein"/>
    <property type="evidence" value="ECO:0007669"/>
    <property type="project" value="UniProtKB-KW"/>
</dbReference>
<name>A0AAV5RQQ7_MAUHU</name>
<keyword evidence="7" id="KW-0539">Nucleus</keyword>
<feature type="domain" description="BZIP" evidence="9">
    <location>
        <begin position="41"/>
        <end position="55"/>
    </location>
</feature>
<keyword evidence="3" id="KW-0805">Transcription regulation</keyword>
<dbReference type="EMBL" id="BTGD01000001">
    <property type="protein sequence ID" value="GMM53924.1"/>
    <property type="molecule type" value="Genomic_DNA"/>
</dbReference>
<sequence>MANAYSSKRKSIDIPANFKSTLPPRKRAKTHEEREQRRVERVLRNRKAAHQSREKKRIHLKFLEDKCALLERILAQINLKDTFKDQPENWQLVQQLAGLGSEKDLLKKAIDEGASASASTPDVTLSTPDKRRSVSFVIPPAEVKDEEDAALSFNFSFGNAKDNTAVATHDIFHQIPSPSTSISTMGSRIAKNNNHNNNGSTPSIDITQQLQVDNDNVSAMLFGQLTDADGSSDADMDVYPTSIVDDDNDNNIKLSVEMDMETFASHLQQHTASEGDSAAVPSVTYDDYISSAASASPADVAAAAAAITTATAQSPAANNIGFELEAAGTNTNNLLLMGSNELSDMGRTGIVAASNSSFLSYDEQVDGEADAACAAANAEIAAPSTSVIEAAANELLTFNGSSTNGSAASNDNDMHVLSDSFDLDNWRDPAAINDSP</sequence>
<dbReference type="GO" id="GO:0003677">
    <property type="term" value="F:DNA binding"/>
    <property type="evidence" value="ECO:0007669"/>
    <property type="project" value="UniProtKB-KW"/>
</dbReference>
<keyword evidence="5" id="KW-0804">Transcription</keyword>
<feature type="region of interest" description="Disordered" evidence="8">
    <location>
        <begin position="1"/>
        <end position="38"/>
    </location>
</feature>
<dbReference type="InterPro" id="IPR046347">
    <property type="entry name" value="bZIP_sf"/>
</dbReference>
<dbReference type="PROSITE" id="PS00036">
    <property type="entry name" value="BZIP_BASIC"/>
    <property type="match status" value="1"/>
</dbReference>
<keyword evidence="6" id="KW-0834">Unfolded protein response</keyword>
<evidence type="ECO:0000256" key="8">
    <source>
        <dbReference type="SAM" id="MobiDB-lite"/>
    </source>
</evidence>
<dbReference type="InterPro" id="IPR044280">
    <property type="entry name" value="Hac1/HY5"/>
</dbReference>
<dbReference type="GO" id="GO:0000981">
    <property type="term" value="F:DNA-binding transcription factor activity, RNA polymerase II-specific"/>
    <property type="evidence" value="ECO:0007669"/>
    <property type="project" value="InterPro"/>
</dbReference>
<evidence type="ECO:0000256" key="3">
    <source>
        <dbReference type="ARBA" id="ARBA00023015"/>
    </source>
</evidence>
<dbReference type="GO" id="GO:0005634">
    <property type="term" value="C:nucleus"/>
    <property type="evidence" value="ECO:0007669"/>
    <property type="project" value="UniProtKB-SubCell"/>
</dbReference>
<gene>
    <name evidence="10" type="ORF">DAKH74_005400</name>
</gene>
<proteinExistence type="inferred from homology"/>
<dbReference type="SUPFAM" id="SSF57959">
    <property type="entry name" value="Leucine zipper domain"/>
    <property type="match status" value="1"/>
</dbReference>
<dbReference type="PANTHER" id="PTHR46714">
    <property type="entry name" value="TRANSCRIPTIONAL ACTIVATOR HAC1"/>
    <property type="match status" value="1"/>
</dbReference>
<dbReference type="Proteomes" id="UP001377567">
    <property type="component" value="Unassembled WGS sequence"/>
</dbReference>
<dbReference type="Gene3D" id="1.20.5.170">
    <property type="match status" value="1"/>
</dbReference>
<dbReference type="GO" id="GO:0045944">
    <property type="term" value="P:positive regulation of transcription by RNA polymerase II"/>
    <property type="evidence" value="ECO:0007669"/>
    <property type="project" value="InterPro"/>
</dbReference>
<evidence type="ECO:0000313" key="11">
    <source>
        <dbReference type="Proteomes" id="UP001377567"/>
    </source>
</evidence>
<evidence type="ECO:0000256" key="2">
    <source>
        <dbReference type="ARBA" id="ARBA00007163"/>
    </source>
</evidence>
<comment type="subcellular location">
    <subcellularLocation>
        <location evidence="1">Nucleus</location>
    </subcellularLocation>
</comment>
<keyword evidence="4" id="KW-0238">DNA-binding</keyword>
<accession>A0AAV5RQQ7</accession>
<dbReference type="PANTHER" id="PTHR46714:SF6">
    <property type="entry name" value="TRANSCRIPTIONAL ACTIVATOR HAC1"/>
    <property type="match status" value="1"/>
</dbReference>
<dbReference type="AlphaFoldDB" id="A0AAV5RQQ7"/>
<dbReference type="InterPro" id="IPR004827">
    <property type="entry name" value="bZIP"/>
</dbReference>